<organism evidence="9 10">
    <name type="scientific">Polaribacter reichenbachii</name>
    <dbReference type="NCBI Taxonomy" id="996801"/>
    <lineage>
        <taxon>Bacteria</taxon>
        <taxon>Pseudomonadati</taxon>
        <taxon>Bacteroidota</taxon>
        <taxon>Flavobacteriia</taxon>
        <taxon>Flavobacteriales</taxon>
        <taxon>Flavobacteriaceae</taxon>
    </lineage>
</organism>
<evidence type="ECO:0000313" key="9">
    <source>
        <dbReference type="EMBL" id="OBY64707.1"/>
    </source>
</evidence>
<dbReference type="Proteomes" id="UP000092612">
    <property type="component" value="Unassembled WGS sequence"/>
</dbReference>
<evidence type="ECO:0000313" key="10">
    <source>
        <dbReference type="Proteomes" id="UP000092612"/>
    </source>
</evidence>
<dbReference type="InterPro" id="IPR006103">
    <property type="entry name" value="Glyco_hydro_2_cat"/>
</dbReference>
<dbReference type="EMBL" id="LSFL01000034">
    <property type="protein sequence ID" value="OBY64707.1"/>
    <property type="molecule type" value="Genomic_DNA"/>
</dbReference>
<feature type="domain" description="DUF4982" evidence="7">
    <location>
        <begin position="591"/>
        <end position="650"/>
    </location>
</feature>
<dbReference type="InterPro" id="IPR040605">
    <property type="entry name" value="Glyco_hydro2_dom5"/>
</dbReference>
<comment type="caution">
    <text evidence="9">The sequence shown here is derived from an EMBL/GenBank/DDBJ whole genome shotgun (WGS) entry which is preliminary data.</text>
</comment>
<dbReference type="GO" id="GO:0004553">
    <property type="term" value="F:hydrolase activity, hydrolyzing O-glycosyl compounds"/>
    <property type="evidence" value="ECO:0007669"/>
    <property type="project" value="InterPro"/>
</dbReference>
<dbReference type="Gene3D" id="2.60.120.260">
    <property type="entry name" value="Galactose-binding domain-like"/>
    <property type="match status" value="1"/>
</dbReference>
<dbReference type="OrthoDB" id="9801077at2"/>
<feature type="domain" description="Glycosyl hydrolases family 2 sugar binding" evidence="6">
    <location>
        <begin position="93"/>
        <end position="196"/>
    </location>
</feature>
<dbReference type="Pfam" id="PF00703">
    <property type="entry name" value="Glyco_hydro_2"/>
    <property type="match status" value="1"/>
</dbReference>
<dbReference type="InterPro" id="IPR006104">
    <property type="entry name" value="Glyco_hydro_2_N"/>
</dbReference>
<dbReference type="PANTHER" id="PTHR42732:SF1">
    <property type="entry name" value="BETA-MANNOSIDASE"/>
    <property type="match status" value="1"/>
</dbReference>
<proteinExistence type="inferred from homology"/>
<dbReference type="SUPFAM" id="SSF49303">
    <property type="entry name" value="beta-Galactosidase/glucuronidase domain"/>
    <property type="match status" value="1"/>
</dbReference>
<evidence type="ECO:0000256" key="2">
    <source>
        <dbReference type="ARBA" id="ARBA00022801"/>
    </source>
</evidence>
<evidence type="ECO:0000259" key="7">
    <source>
        <dbReference type="Pfam" id="PF16355"/>
    </source>
</evidence>
<dbReference type="SUPFAM" id="SSF51445">
    <property type="entry name" value="(Trans)glycosidases"/>
    <property type="match status" value="1"/>
</dbReference>
<dbReference type="Pfam" id="PF02836">
    <property type="entry name" value="Glyco_hydro_2_C"/>
    <property type="match status" value="1"/>
</dbReference>
<dbReference type="Pfam" id="PF18565">
    <property type="entry name" value="Glyco_hydro2_C5"/>
    <property type="match status" value="1"/>
</dbReference>
<dbReference type="RefSeq" id="WP_068360869.1">
    <property type="nucleotide sequence ID" value="NZ_CP019337.1"/>
</dbReference>
<evidence type="ECO:0000256" key="1">
    <source>
        <dbReference type="ARBA" id="ARBA00007401"/>
    </source>
</evidence>
<keyword evidence="10" id="KW-1185">Reference proteome</keyword>
<feature type="domain" description="Glycoside hydrolase family 2 catalytic" evidence="5">
    <location>
        <begin position="322"/>
        <end position="495"/>
    </location>
</feature>
<dbReference type="Pfam" id="PF02837">
    <property type="entry name" value="Glyco_hydro_2_N"/>
    <property type="match status" value="1"/>
</dbReference>
<dbReference type="InterPro" id="IPR017853">
    <property type="entry name" value="GH"/>
</dbReference>
<dbReference type="InterPro" id="IPR008964">
    <property type="entry name" value="Invasin/intimin_cell_adhesion"/>
</dbReference>
<feature type="domain" description="Glycoside hydrolase family 2 immunoglobulin-like beta-sandwich" evidence="4">
    <location>
        <begin position="212"/>
        <end position="317"/>
    </location>
</feature>
<keyword evidence="2 9" id="KW-0378">Hydrolase</keyword>
<name>A0A1B8TYG8_9FLAO</name>
<dbReference type="InterPro" id="IPR006101">
    <property type="entry name" value="Glyco_hydro_2"/>
</dbReference>
<accession>A0A1B8TYG8</accession>
<gene>
    <name evidence="9" type="ORF">LPB301_09790</name>
</gene>
<dbReference type="InterPro" id="IPR051913">
    <property type="entry name" value="GH2_Domain-Containing"/>
</dbReference>
<evidence type="ECO:0000259" key="6">
    <source>
        <dbReference type="Pfam" id="PF02837"/>
    </source>
</evidence>
<dbReference type="InterPro" id="IPR032311">
    <property type="entry name" value="DUF4982"/>
</dbReference>
<reference evidence="10" key="1">
    <citation type="submission" date="2016-02" db="EMBL/GenBank/DDBJ databases">
        <title>Paenibacillus sp. LPB0068, isolated from Crassostrea gigas.</title>
        <authorList>
            <person name="Shin S.-K."/>
            <person name="Yi H."/>
        </authorList>
    </citation>
    <scope>NUCLEOTIDE SEQUENCE [LARGE SCALE GENOMIC DNA]</scope>
    <source>
        <strain evidence="10">KCTC 23969</strain>
    </source>
</reference>
<sequence length="961" mass="109517">MNRFFFILFLLAFQLTTFSQESVLKEGNVATDRTKTNINLNWKFYNGNPKGEPFKASFNDKNWENISLPHTTKLVSYTLDSVQETWVQEKFLRNNSWYRKELFIDKNAASKNVYLQFEAVHNATELWVNGKKVGSFEVNGYVPFHFNISKYVKFGKKNIIAVKADNTYRDDIAPDPHKTDYVKFGGIYRDVYLVTTNKLHVNYNWENYNAGVHITTPTVNDKNGTVSIKTTVQNDFKTSENCKIETLIINDKGEVLKKLVQNRKISAKNSNTFYQTTTIEDDYNQWSPNNPYLYRVYSIIYKDNVAVDVVENTFGFRTFKLVKGKGLVLNGKPIFLIGANRHQSYPNIGDAVPNSFHYNEALQFKKAGFNAVRLSHYTQDDSFIKACDELGIIVYEEASTWIDWGDKTWFDKLNLASRHMIRNHRNHPSIFFWGAGINHRGPVPSMQETVKEEDPFRLTASASSPWNGVKNAGVTDIYATMDYRRSEWPENDFTMVMEHGSSPDSEVNQFHISRYKSNENNIAAITWLGADYNHLQPNLVDWQWKRDLMTTYGVFSPYRIPKPVYYWYQSEMVNKSIVHIADETASKNGVVRVFSNCQEVHLYHNNKLIAKQKPDNNDEKKFLNHPSFTFNYDFSDGKLTAIGYTNGEKVTTHSRTKQGKPTQLKLHFNITDKPFYAGGSDLRLLHASIVDNNGEVVTTTDNKVTFSVSGNGALLERENAYINPALSYNGIASIYVKGTKNAGAIQLTATSPGLKSATITINTVPFITDEIAKNSKPIYNYPIERIDIGKENQLVQFDWDSWEGTSNKNLTYNLKNYNAEVAISSNDEIKWDGANGILGDLSFVSTDGVMTEKKGIKLTFKNLKKGNYSIETYHHNRIAKAKLINAFNITKVDANGKKETTYKPSVGYYDHKSTGERKPISVITRFVADGKNPVTIEFNNAGDAKNMCLNGIIIKQIKNEI</sequence>
<evidence type="ECO:0000256" key="3">
    <source>
        <dbReference type="ARBA" id="ARBA00023295"/>
    </source>
</evidence>
<dbReference type="InterPro" id="IPR006102">
    <property type="entry name" value="Ig-like_GH2"/>
</dbReference>
<dbReference type="STRING" id="996801.BW723_05930"/>
<protein>
    <submittedName>
        <fullName evidence="9">Glycosyl hydrolase</fullName>
    </submittedName>
</protein>
<dbReference type="SUPFAM" id="SSF49785">
    <property type="entry name" value="Galactose-binding domain-like"/>
    <property type="match status" value="1"/>
</dbReference>
<evidence type="ECO:0000259" key="8">
    <source>
        <dbReference type="Pfam" id="PF18565"/>
    </source>
</evidence>
<evidence type="ECO:0000259" key="4">
    <source>
        <dbReference type="Pfam" id="PF00703"/>
    </source>
</evidence>
<keyword evidence="3" id="KW-0326">Glycosidase</keyword>
<dbReference type="GO" id="GO:0005975">
    <property type="term" value="P:carbohydrate metabolic process"/>
    <property type="evidence" value="ECO:0007669"/>
    <property type="project" value="InterPro"/>
</dbReference>
<dbReference type="Pfam" id="PF16355">
    <property type="entry name" value="DUF4982"/>
    <property type="match status" value="1"/>
</dbReference>
<dbReference type="KEGG" id="prn:BW723_05930"/>
<dbReference type="InterPro" id="IPR013783">
    <property type="entry name" value="Ig-like_fold"/>
</dbReference>
<dbReference type="Gene3D" id="2.60.40.10">
    <property type="entry name" value="Immunoglobulins"/>
    <property type="match status" value="3"/>
</dbReference>
<dbReference type="PRINTS" id="PR00132">
    <property type="entry name" value="GLHYDRLASE2"/>
</dbReference>
<evidence type="ECO:0000259" key="5">
    <source>
        <dbReference type="Pfam" id="PF02836"/>
    </source>
</evidence>
<comment type="similarity">
    <text evidence="1">Belongs to the glycosyl hydrolase 2 family.</text>
</comment>
<dbReference type="InterPro" id="IPR008979">
    <property type="entry name" value="Galactose-bd-like_sf"/>
</dbReference>
<dbReference type="SUPFAM" id="SSF49373">
    <property type="entry name" value="Invasin/intimin cell-adhesion fragments"/>
    <property type="match status" value="1"/>
</dbReference>
<dbReference type="AlphaFoldDB" id="A0A1B8TYG8"/>
<dbReference type="InterPro" id="IPR036156">
    <property type="entry name" value="Beta-gal/glucu_dom_sf"/>
</dbReference>
<feature type="domain" description="Glycoside hydrolase family 2" evidence="8">
    <location>
        <begin position="671"/>
        <end position="760"/>
    </location>
</feature>
<dbReference type="PANTHER" id="PTHR42732">
    <property type="entry name" value="BETA-GALACTOSIDASE"/>
    <property type="match status" value="1"/>
</dbReference>
<dbReference type="Gene3D" id="3.20.20.80">
    <property type="entry name" value="Glycosidases"/>
    <property type="match status" value="1"/>
</dbReference>